<dbReference type="Proteomes" id="UP000371977">
    <property type="component" value="Unassembled WGS sequence"/>
</dbReference>
<comment type="caution">
    <text evidence="3">The sequence shown here is derived from an EMBL/GenBank/DDBJ whole genome shotgun (WGS) entry which is preliminary data.</text>
</comment>
<feature type="transmembrane region" description="Helical" evidence="2">
    <location>
        <begin position="7"/>
        <end position="27"/>
    </location>
</feature>
<keyword evidence="2" id="KW-0812">Transmembrane</keyword>
<dbReference type="EMBL" id="SDGZ01000008">
    <property type="protein sequence ID" value="TYC50505.1"/>
    <property type="molecule type" value="Genomic_DNA"/>
</dbReference>
<proteinExistence type="predicted"/>
<accession>A0A6C2CBR8</accession>
<keyword evidence="4" id="KW-1185">Reference proteome</keyword>
<feature type="region of interest" description="Disordered" evidence="1">
    <location>
        <begin position="32"/>
        <end position="64"/>
    </location>
</feature>
<evidence type="ECO:0000256" key="2">
    <source>
        <dbReference type="SAM" id="Phobius"/>
    </source>
</evidence>
<dbReference type="AlphaFoldDB" id="A0A6C2CBR8"/>
<sequence>MTKKSKIIAVGSIIVVILSVIGLSIHFSNNGDAHNNHSTVKKNTVSRTKNKKDTNNSEESHGSIGEIAGYSYSERVEKAETYTDYDTPTLNNIFGKVLSTYQQDIADHKYSDNTDYSVGLKIDVKTQTLVISFPIAKKASTSTKQAIAIELLKTAVQQSETVVQNSPTFIVKMNGKEVASILSGEDVVNYF</sequence>
<gene>
    <name evidence="3" type="ORF">ESZ50_02230</name>
</gene>
<evidence type="ECO:0000313" key="4">
    <source>
        <dbReference type="Proteomes" id="UP000371977"/>
    </source>
</evidence>
<name>A0A6C2CBR8_9LACO</name>
<keyword evidence="2" id="KW-0472">Membrane</keyword>
<dbReference type="RefSeq" id="WP_148621977.1">
    <property type="nucleotide sequence ID" value="NZ_SDGZ01000008.1"/>
</dbReference>
<organism evidence="3 4">
    <name type="scientific">Weissella muntiaci</name>
    <dbReference type="NCBI Taxonomy" id="2508881"/>
    <lineage>
        <taxon>Bacteria</taxon>
        <taxon>Bacillati</taxon>
        <taxon>Bacillota</taxon>
        <taxon>Bacilli</taxon>
        <taxon>Lactobacillales</taxon>
        <taxon>Lactobacillaceae</taxon>
        <taxon>Weissella</taxon>
    </lineage>
</organism>
<feature type="compositionally biased region" description="Polar residues" evidence="1">
    <location>
        <begin position="32"/>
        <end position="47"/>
    </location>
</feature>
<evidence type="ECO:0000313" key="3">
    <source>
        <dbReference type="EMBL" id="TYC50505.1"/>
    </source>
</evidence>
<feature type="compositionally biased region" description="Basic and acidic residues" evidence="1">
    <location>
        <begin position="51"/>
        <end position="61"/>
    </location>
</feature>
<protein>
    <submittedName>
        <fullName evidence="3">Uncharacterized protein</fullName>
    </submittedName>
</protein>
<keyword evidence="2" id="KW-1133">Transmembrane helix</keyword>
<reference evidence="3 4" key="1">
    <citation type="submission" date="2019-01" db="EMBL/GenBank/DDBJ databases">
        <title>Weissella sp. nov., a novel lactic acid bacterium isolated from animal feces.</title>
        <authorList>
            <person name="Wang L.-T."/>
        </authorList>
    </citation>
    <scope>NUCLEOTIDE SEQUENCE [LARGE SCALE GENOMIC DNA]</scope>
    <source>
        <strain evidence="3 4">8H-2</strain>
    </source>
</reference>
<evidence type="ECO:0000256" key="1">
    <source>
        <dbReference type="SAM" id="MobiDB-lite"/>
    </source>
</evidence>